<organism evidence="2">
    <name type="scientific">marine sediment metagenome</name>
    <dbReference type="NCBI Taxonomy" id="412755"/>
    <lineage>
        <taxon>unclassified sequences</taxon>
        <taxon>metagenomes</taxon>
        <taxon>ecological metagenomes</taxon>
    </lineage>
</organism>
<evidence type="ECO:0000256" key="1">
    <source>
        <dbReference type="SAM" id="MobiDB-lite"/>
    </source>
</evidence>
<accession>A0A0F9K2X9</accession>
<dbReference type="EMBL" id="LAZR01008815">
    <property type="protein sequence ID" value="KKM76399.1"/>
    <property type="molecule type" value="Genomic_DNA"/>
</dbReference>
<evidence type="ECO:0008006" key="3">
    <source>
        <dbReference type="Google" id="ProtNLM"/>
    </source>
</evidence>
<reference evidence="2" key="1">
    <citation type="journal article" date="2015" name="Nature">
        <title>Complex archaea that bridge the gap between prokaryotes and eukaryotes.</title>
        <authorList>
            <person name="Spang A."/>
            <person name="Saw J.H."/>
            <person name="Jorgensen S.L."/>
            <person name="Zaremba-Niedzwiedzka K."/>
            <person name="Martijn J."/>
            <person name="Lind A.E."/>
            <person name="van Eijk R."/>
            <person name="Schleper C."/>
            <person name="Guy L."/>
            <person name="Ettema T.J."/>
        </authorList>
    </citation>
    <scope>NUCLEOTIDE SEQUENCE</scope>
</reference>
<gene>
    <name evidence="2" type="ORF">LCGC14_1380550</name>
</gene>
<dbReference type="InterPro" id="IPR009752">
    <property type="entry name" value="Phage_Mu_GpJ"/>
</dbReference>
<feature type="region of interest" description="Disordered" evidence="1">
    <location>
        <begin position="133"/>
        <end position="155"/>
    </location>
</feature>
<comment type="caution">
    <text evidence="2">The sequence shown here is derived from an EMBL/GenBank/DDBJ whole genome shotgun (WGS) entry which is preliminary data.</text>
</comment>
<name>A0A0F9K2X9_9ZZZZ</name>
<sequence>MGNYATTTDLANRFENDAAVAHLTDTAETGTPDTDVLDEVISGAEGLINSYGARKYDIPFSTSDTGFASFLKSLTLDIAVFNLVGARGDLASEAKTTAYEKALEWLEKLAEGKVIPPATATQTTTAARDPVAAFGTAGTGDSSKRLFSRSTQANL</sequence>
<proteinExistence type="predicted"/>
<dbReference type="Pfam" id="PF07030">
    <property type="entry name" value="Phage_Mu_Gp36"/>
    <property type="match status" value="1"/>
</dbReference>
<dbReference type="AlphaFoldDB" id="A0A0F9K2X9"/>
<evidence type="ECO:0000313" key="2">
    <source>
        <dbReference type="EMBL" id="KKM76399.1"/>
    </source>
</evidence>
<protein>
    <recommendedName>
        <fullName evidence="3">DUF1320 domain-containing protein</fullName>
    </recommendedName>
</protein>